<sequence length="184" mass="21642">MKKQLTLIVILLINLMVFGQSQDEKPPEGKIKDHKGYNDAGKLIAEGKIDEGYHKYGKWVYYHYSGVKSQEETYKNWVCVGERKRYFENGKLKEYLLYDDEGNLKECKRYYSNGQLRLESATDGQFDDWNPYFDGTVIMYHENGALMMVGQMEDKKCKGDWVYYNDDGTIKETVDKTGEYFYDD</sequence>
<protein>
    <recommendedName>
        <fullName evidence="4">Toxin-antitoxin system YwqK family antitoxin</fullName>
    </recommendedName>
</protein>
<evidence type="ECO:0008006" key="4">
    <source>
        <dbReference type="Google" id="ProtNLM"/>
    </source>
</evidence>
<feature type="chain" id="PRO_5045369496" description="Toxin-antitoxin system YwqK family antitoxin" evidence="1">
    <location>
        <begin position="22"/>
        <end position="184"/>
    </location>
</feature>
<dbReference type="Pfam" id="PF07661">
    <property type="entry name" value="MORN_2"/>
    <property type="match status" value="3"/>
</dbReference>
<name>A0ABT6G002_9FLAO</name>
<evidence type="ECO:0000313" key="2">
    <source>
        <dbReference type="EMBL" id="MDG4715377.1"/>
    </source>
</evidence>
<dbReference type="SUPFAM" id="SSF82185">
    <property type="entry name" value="Histone H3 K4-specific methyltransferase SET7/9 N-terminal domain"/>
    <property type="match status" value="2"/>
</dbReference>
<dbReference type="RefSeq" id="WP_278004837.1">
    <property type="nucleotide sequence ID" value="NZ_JARSBN010000003.1"/>
</dbReference>
<keyword evidence="1" id="KW-0732">Signal</keyword>
<proteinExistence type="predicted"/>
<reference evidence="2 3" key="1">
    <citation type="submission" date="2023-03" db="EMBL/GenBank/DDBJ databases">
        <title>Strain YYF002 represents a novel species in the genus Winogradskyella isolated from seawater.</title>
        <authorList>
            <person name="Fu Z.-Y."/>
        </authorList>
    </citation>
    <scope>NUCLEOTIDE SEQUENCE [LARGE SCALE GENOMIC DNA]</scope>
    <source>
        <strain evidence="2 3">YYF002</strain>
    </source>
</reference>
<feature type="signal peptide" evidence="1">
    <location>
        <begin position="1"/>
        <end position="21"/>
    </location>
</feature>
<dbReference type="Proteomes" id="UP001529085">
    <property type="component" value="Unassembled WGS sequence"/>
</dbReference>
<keyword evidence="3" id="KW-1185">Reference proteome</keyword>
<organism evidence="2 3">
    <name type="scientific">Winogradskyella marincola</name>
    <dbReference type="NCBI Taxonomy" id="3037795"/>
    <lineage>
        <taxon>Bacteria</taxon>
        <taxon>Pseudomonadati</taxon>
        <taxon>Bacteroidota</taxon>
        <taxon>Flavobacteriia</taxon>
        <taxon>Flavobacteriales</taxon>
        <taxon>Flavobacteriaceae</taxon>
        <taxon>Winogradskyella</taxon>
    </lineage>
</organism>
<accession>A0ABT6G002</accession>
<dbReference type="Gene3D" id="3.90.930.1">
    <property type="match status" value="1"/>
</dbReference>
<dbReference type="EMBL" id="JARSBN010000003">
    <property type="protein sequence ID" value="MDG4715377.1"/>
    <property type="molecule type" value="Genomic_DNA"/>
</dbReference>
<evidence type="ECO:0000256" key="1">
    <source>
        <dbReference type="SAM" id="SignalP"/>
    </source>
</evidence>
<dbReference type="InterPro" id="IPR011652">
    <property type="entry name" value="MORN_2"/>
</dbReference>
<gene>
    <name evidence="2" type="ORF">P7122_05810</name>
</gene>
<comment type="caution">
    <text evidence="2">The sequence shown here is derived from an EMBL/GenBank/DDBJ whole genome shotgun (WGS) entry which is preliminary data.</text>
</comment>
<evidence type="ECO:0000313" key="3">
    <source>
        <dbReference type="Proteomes" id="UP001529085"/>
    </source>
</evidence>